<comment type="pathway">
    <text evidence="8 12 14">Amino-acid biosynthesis; L-lysine biosynthesis via DAP pathway; L-lysine from DL-2,6-diaminopimelate: step 1/1.</text>
</comment>
<name>C8X2H8_DESRD</name>
<dbReference type="GO" id="GO:0009089">
    <property type="term" value="P:lysine biosynthetic process via diaminopimelate"/>
    <property type="evidence" value="ECO:0007669"/>
    <property type="project" value="UniProtKB-UniRule"/>
</dbReference>
<dbReference type="Gene3D" id="3.20.20.10">
    <property type="entry name" value="Alanine racemase"/>
    <property type="match status" value="1"/>
</dbReference>
<dbReference type="FunFam" id="3.20.20.10:FF:000003">
    <property type="entry name" value="Diaminopimelate decarboxylase"/>
    <property type="match status" value="1"/>
</dbReference>
<comment type="function">
    <text evidence="12">Specifically catalyzes the decarboxylation of meso-diaminopimelate (meso-DAP) to L-lysine.</text>
</comment>
<dbReference type="STRING" id="485915.Dret_1337"/>
<dbReference type="GO" id="GO:0008836">
    <property type="term" value="F:diaminopimelate decarboxylase activity"/>
    <property type="evidence" value="ECO:0007669"/>
    <property type="project" value="UniProtKB-UniRule"/>
</dbReference>
<keyword evidence="4 12" id="KW-0663">Pyridoxal phosphate</keyword>
<keyword evidence="6 12" id="KW-0456">Lyase</keyword>
<feature type="binding site" evidence="12">
    <location>
        <position position="343"/>
    </location>
    <ligand>
        <name>substrate</name>
    </ligand>
</feature>
<dbReference type="CDD" id="cd06828">
    <property type="entry name" value="PLPDE_III_DapDC"/>
    <property type="match status" value="1"/>
</dbReference>
<feature type="domain" description="Orn/DAP/Arg decarboxylase 2 C-terminal" evidence="15">
    <location>
        <begin position="33"/>
        <end position="369"/>
    </location>
</feature>
<dbReference type="eggNOG" id="COG0019">
    <property type="taxonomic scope" value="Bacteria"/>
</dbReference>
<dbReference type="HAMAP" id="MF_02120">
    <property type="entry name" value="LysA"/>
    <property type="match status" value="1"/>
</dbReference>
<feature type="binding site" evidence="12">
    <location>
        <position position="316"/>
    </location>
    <ligand>
        <name>substrate</name>
    </ligand>
</feature>
<evidence type="ECO:0000313" key="18">
    <source>
        <dbReference type="Proteomes" id="UP000001052"/>
    </source>
</evidence>
<dbReference type="SUPFAM" id="SSF50621">
    <property type="entry name" value="Alanine racemase C-terminal domain-like"/>
    <property type="match status" value="1"/>
</dbReference>
<dbReference type="PROSITE" id="PS00879">
    <property type="entry name" value="ODR_DC_2_2"/>
    <property type="match status" value="1"/>
</dbReference>
<comment type="cofactor">
    <cofactor evidence="1 12 13 14">
        <name>pyridoxal 5'-phosphate</name>
        <dbReference type="ChEBI" id="CHEBI:597326"/>
    </cofactor>
</comment>
<organism evidence="17 18">
    <name type="scientific">Desulfohalobium retbaense (strain ATCC 49708 / DSM 5692 / JCM 16813 / HR100)</name>
    <dbReference type="NCBI Taxonomy" id="485915"/>
    <lineage>
        <taxon>Bacteria</taxon>
        <taxon>Pseudomonadati</taxon>
        <taxon>Thermodesulfobacteriota</taxon>
        <taxon>Desulfovibrionia</taxon>
        <taxon>Desulfovibrionales</taxon>
        <taxon>Desulfohalobiaceae</taxon>
        <taxon>Desulfohalobium</taxon>
    </lineage>
</organism>
<dbReference type="AlphaFoldDB" id="C8X2H8"/>
<comment type="subunit">
    <text evidence="12">Homodimer.</text>
</comment>
<dbReference type="GO" id="GO:0030170">
    <property type="term" value="F:pyridoxal phosphate binding"/>
    <property type="evidence" value="ECO:0007669"/>
    <property type="project" value="UniProtKB-UniRule"/>
</dbReference>
<dbReference type="InterPro" id="IPR000183">
    <property type="entry name" value="Orn/DAP/Arg_de-COase"/>
</dbReference>
<evidence type="ECO:0000256" key="8">
    <source>
        <dbReference type="ARBA" id="ARBA00060643"/>
    </source>
</evidence>
<evidence type="ECO:0000256" key="4">
    <source>
        <dbReference type="ARBA" id="ARBA00022898"/>
    </source>
</evidence>
<protein>
    <recommendedName>
        <fullName evidence="11 12">Diaminopimelate decarboxylase</fullName>
        <shortName evidence="12">DAP decarboxylase</shortName>
        <shortName evidence="12">DAPDC</shortName>
        <ecNumber evidence="10 12">4.1.1.20</ecNumber>
    </recommendedName>
</protein>
<evidence type="ECO:0000256" key="3">
    <source>
        <dbReference type="ARBA" id="ARBA00022793"/>
    </source>
</evidence>
<evidence type="ECO:0000256" key="10">
    <source>
        <dbReference type="ARBA" id="ARBA00066427"/>
    </source>
</evidence>
<dbReference type="Gene3D" id="2.40.37.10">
    <property type="entry name" value="Lyase, Ornithine Decarboxylase, Chain A, domain 1"/>
    <property type="match status" value="1"/>
</dbReference>
<dbReference type="HOGENOM" id="CLU_026444_0_0_7"/>
<gene>
    <name evidence="12" type="primary">lysA</name>
    <name evidence="17" type="ordered locus">Dret_1337</name>
</gene>
<dbReference type="FunFam" id="2.40.37.10:FF:000003">
    <property type="entry name" value="Diaminopimelate decarboxylase"/>
    <property type="match status" value="1"/>
</dbReference>
<feature type="binding site" evidence="12">
    <location>
        <position position="371"/>
    </location>
    <ligand>
        <name>substrate</name>
    </ligand>
</feature>
<feature type="domain" description="Orn/DAP/Arg decarboxylase 2 N-terminal" evidence="16">
    <location>
        <begin position="35"/>
        <end position="279"/>
    </location>
</feature>
<feature type="binding site" evidence="12">
    <location>
        <position position="276"/>
    </location>
    <ligand>
        <name>substrate</name>
    </ligand>
</feature>
<evidence type="ECO:0000259" key="16">
    <source>
        <dbReference type="Pfam" id="PF02784"/>
    </source>
</evidence>
<keyword evidence="18" id="KW-1185">Reference proteome</keyword>
<dbReference type="PANTHER" id="PTHR43727">
    <property type="entry name" value="DIAMINOPIMELATE DECARBOXYLASE"/>
    <property type="match status" value="1"/>
</dbReference>
<keyword evidence="3 12" id="KW-0210">Decarboxylase</keyword>
<feature type="binding site" evidence="12">
    <location>
        <position position="312"/>
    </location>
    <ligand>
        <name>substrate</name>
    </ligand>
</feature>
<sequence length="418" mass="46032">MHHFVYKDGRLQAEEFDVAELAATYGTPLYIYSTATLRRHYHAFDSAFEGLDHLTCFSAKANSNLSVLRLLGDMGAGVDIVSGGELYRALKAGIAPEKIVYSGVGKQRHEIEQALEADILMFNCESVPELELINEVAQEKGLVARISLRINPDVDPQTHPYISTGLKKNKFGLNLEQSEEAYRLARDLPGVDPIGMDCHIGSQLTSIEPFLEALERLKRFYAKLQDMGLAIRYLDLGGGLGITYDEETPPHPQQLGEALAESLKDLDVTLILEPGRVIAGNAGIMVSKVLYTKTSEAKHFTVVDAAMNDLVRPSLYGAYHRLAEVTPQKRQELPMDIVGPICETGDFLAQDRTLPELAPGECIAAFSAGAYGFTMASQYNSRPRAAEILVDGDQARIVRRRETYEDLIALETDALTGK</sequence>
<dbReference type="UniPathway" id="UPA00034">
    <property type="reaction ID" value="UER00027"/>
</dbReference>
<feature type="binding site" evidence="12">
    <location>
        <begin position="273"/>
        <end position="276"/>
    </location>
    <ligand>
        <name>pyridoxal 5'-phosphate</name>
        <dbReference type="ChEBI" id="CHEBI:597326"/>
    </ligand>
</feature>
<dbReference type="InterPro" id="IPR009006">
    <property type="entry name" value="Ala_racemase/Decarboxylase_C"/>
</dbReference>
<reference evidence="18" key="1">
    <citation type="submission" date="2009-09" db="EMBL/GenBank/DDBJ databases">
        <title>The complete chromosome of Desulfohalobium retbaense DSM 5692.</title>
        <authorList>
            <consortium name="US DOE Joint Genome Institute (JGI-PGF)"/>
            <person name="Lucas S."/>
            <person name="Copeland A."/>
            <person name="Lapidus A."/>
            <person name="Glavina del Rio T."/>
            <person name="Dalin E."/>
            <person name="Tice H."/>
            <person name="Bruce D."/>
            <person name="Goodwin L."/>
            <person name="Pitluck S."/>
            <person name="Kyrpides N."/>
            <person name="Mavromatis K."/>
            <person name="Ivanova N."/>
            <person name="Mikhailova N."/>
            <person name="Munk A.C."/>
            <person name="Brettin T."/>
            <person name="Detter J.C."/>
            <person name="Han C."/>
            <person name="Tapia R."/>
            <person name="Larimer F."/>
            <person name="Land M."/>
            <person name="Hauser L."/>
            <person name="Markowitz V."/>
            <person name="Cheng J.-F."/>
            <person name="Hugenholtz P."/>
            <person name="Woyke T."/>
            <person name="Wu D."/>
            <person name="Spring S."/>
            <person name="Klenk H.-P."/>
            <person name="Eisen J.A."/>
        </authorList>
    </citation>
    <scope>NUCLEOTIDE SEQUENCE [LARGE SCALE GENOMIC DNA]</scope>
    <source>
        <strain evidence="18">DSM 5692</strain>
    </source>
</reference>
<reference evidence="17 18" key="2">
    <citation type="journal article" date="2010" name="Stand. Genomic Sci.">
        <title>Complete genome sequence of Desulfohalobium retbaense type strain (HR(100)).</title>
        <authorList>
            <person name="Spring S."/>
            <person name="Nolan M."/>
            <person name="Lapidus A."/>
            <person name="Glavina Del Rio T."/>
            <person name="Copeland A."/>
            <person name="Tice H."/>
            <person name="Cheng J.F."/>
            <person name="Lucas S."/>
            <person name="Land M."/>
            <person name="Chen F."/>
            <person name="Bruce D."/>
            <person name="Goodwin L."/>
            <person name="Pitluck S."/>
            <person name="Ivanova N."/>
            <person name="Mavromatis K."/>
            <person name="Mikhailova N."/>
            <person name="Pati A."/>
            <person name="Chen A."/>
            <person name="Palaniappan K."/>
            <person name="Hauser L."/>
            <person name="Chang Y.J."/>
            <person name="Jeffries C.D."/>
            <person name="Munk C."/>
            <person name="Kiss H."/>
            <person name="Chain P."/>
            <person name="Han C."/>
            <person name="Brettin T."/>
            <person name="Detter J.C."/>
            <person name="Schuler E."/>
            <person name="Goker M."/>
            <person name="Rohde M."/>
            <person name="Bristow J."/>
            <person name="Eisen J.A."/>
            <person name="Markowitz V."/>
            <person name="Hugenholtz P."/>
            <person name="Kyrpides N.C."/>
            <person name="Klenk H.P."/>
        </authorList>
    </citation>
    <scope>NUCLEOTIDE SEQUENCE [LARGE SCALE GENOMIC DNA]</scope>
    <source>
        <strain evidence="17 18">DSM 5692</strain>
    </source>
</reference>
<dbReference type="KEGG" id="drt:Dret_1337"/>
<dbReference type="PRINTS" id="PR01181">
    <property type="entry name" value="DAPDCRBXLASE"/>
</dbReference>
<feature type="modified residue" description="N6-(pyridoxal phosphate)lysine" evidence="12 13">
    <location>
        <position position="60"/>
    </location>
</feature>
<accession>C8X2H8</accession>
<evidence type="ECO:0000256" key="12">
    <source>
        <dbReference type="HAMAP-Rule" id="MF_02120"/>
    </source>
</evidence>
<dbReference type="SUPFAM" id="SSF51419">
    <property type="entry name" value="PLP-binding barrel"/>
    <property type="match status" value="1"/>
</dbReference>
<evidence type="ECO:0000256" key="1">
    <source>
        <dbReference type="ARBA" id="ARBA00001933"/>
    </source>
</evidence>
<dbReference type="InterPro" id="IPR002986">
    <property type="entry name" value="DAP_deCOOHase_LysA"/>
</dbReference>
<comment type="similarity">
    <text evidence="9 12">Belongs to the Orn/Lys/Arg decarboxylase class-II family. LysA subfamily.</text>
</comment>
<keyword evidence="5 12" id="KW-0457">Lysine biosynthesis</keyword>
<dbReference type="Pfam" id="PF02784">
    <property type="entry name" value="Orn_Arg_deC_N"/>
    <property type="match status" value="1"/>
</dbReference>
<comment type="catalytic activity">
    <reaction evidence="7 12 14">
        <text>meso-2,6-diaminopimelate + H(+) = L-lysine + CO2</text>
        <dbReference type="Rhea" id="RHEA:15101"/>
        <dbReference type="ChEBI" id="CHEBI:15378"/>
        <dbReference type="ChEBI" id="CHEBI:16526"/>
        <dbReference type="ChEBI" id="CHEBI:32551"/>
        <dbReference type="ChEBI" id="CHEBI:57791"/>
        <dbReference type="EC" id="4.1.1.20"/>
    </reaction>
</comment>
<evidence type="ECO:0000256" key="11">
    <source>
        <dbReference type="ARBA" id="ARBA00074972"/>
    </source>
</evidence>
<dbReference type="RefSeq" id="WP_015751772.1">
    <property type="nucleotide sequence ID" value="NC_013223.1"/>
</dbReference>
<dbReference type="InterPro" id="IPR022644">
    <property type="entry name" value="De-COase2_N"/>
</dbReference>
<dbReference type="Pfam" id="PF00278">
    <property type="entry name" value="Orn_DAP_Arg_deC"/>
    <property type="match status" value="1"/>
</dbReference>
<evidence type="ECO:0000256" key="6">
    <source>
        <dbReference type="ARBA" id="ARBA00023239"/>
    </source>
</evidence>
<dbReference type="OrthoDB" id="9802241at2"/>
<dbReference type="PANTHER" id="PTHR43727:SF2">
    <property type="entry name" value="GROUP IV DECARBOXYLASE"/>
    <property type="match status" value="1"/>
</dbReference>
<dbReference type="InterPro" id="IPR022643">
    <property type="entry name" value="De-COase2_C"/>
</dbReference>
<evidence type="ECO:0000256" key="7">
    <source>
        <dbReference type="ARBA" id="ARBA00050464"/>
    </source>
</evidence>
<dbReference type="EMBL" id="CP001734">
    <property type="protein sequence ID" value="ACV68625.1"/>
    <property type="molecule type" value="Genomic_DNA"/>
</dbReference>
<dbReference type="PRINTS" id="PR01179">
    <property type="entry name" value="ODADCRBXLASE"/>
</dbReference>
<dbReference type="Proteomes" id="UP000001052">
    <property type="component" value="Chromosome"/>
</dbReference>
<feature type="active site" description="Proton donor" evidence="13">
    <location>
        <position position="342"/>
    </location>
</feature>
<evidence type="ECO:0000256" key="13">
    <source>
        <dbReference type="PIRSR" id="PIRSR600183-50"/>
    </source>
</evidence>
<dbReference type="EC" id="4.1.1.20" evidence="10 12"/>
<dbReference type="InterPro" id="IPR029066">
    <property type="entry name" value="PLP-binding_barrel"/>
</dbReference>
<evidence type="ECO:0000256" key="9">
    <source>
        <dbReference type="ARBA" id="ARBA00060983"/>
    </source>
</evidence>
<feature type="binding site" evidence="12">
    <location>
        <position position="239"/>
    </location>
    <ligand>
        <name>pyridoxal 5'-phosphate</name>
        <dbReference type="ChEBI" id="CHEBI:597326"/>
    </ligand>
</feature>
<evidence type="ECO:0000313" key="17">
    <source>
        <dbReference type="EMBL" id="ACV68625.1"/>
    </source>
</evidence>
<feature type="binding site" evidence="12">
    <location>
        <position position="371"/>
    </location>
    <ligand>
        <name>pyridoxal 5'-phosphate</name>
        <dbReference type="ChEBI" id="CHEBI:597326"/>
    </ligand>
</feature>
<proteinExistence type="inferred from homology"/>
<dbReference type="NCBIfam" id="TIGR01048">
    <property type="entry name" value="lysA"/>
    <property type="match status" value="1"/>
</dbReference>
<dbReference type="InterPro" id="IPR022657">
    <property type="entry name" value="De-COase2_CS"/>
</dbReference>
<evidence type="ECO:0000256" key="14">
    <source>
        <dbReference type="RuleBase" id="RU003738"/>
    </source>
</evidence>
<keyword evidence="2 12" id="KW-0028">Amino-acid biosynthesis</keyword>
<evidence type="ECO:0000259" key="15">
    <source>
        <dbReference type="Pfam" id="PF00278"/>
    </source>
</evidence>
<evidence type="ECO:0000256" key="5">
    <source>
        <dbReference type="ARBA" id="ARBA00023154"/>
    </source>
</evidence>
<evidence type="ECO:0000256" key="2">
    <source>
        <dbReference type="ARBA" id="ARBA00022605"/>
    </source>
</evidence>